<feature type="transmembrane region" description="Helical" evidence="8">
    <location>
        <begin position="126"/>
        <end position="149"/>
    </location>
</feature>
<evidence type="ECO:0000256" key="5">
    <source>
        <dbReference type="ARBA" id="ARBA00022801"/>
    </source>
</evidence>
<keyword evidence="2" id="KW-1003">Cell membrane</keyword>
<evidence type="ECO:0000256" key="3">
    <source>
        <dbReference type="ARBA" id="ARBA00022670"/>
    </source>
</evidence>
<dbReference type="GO" id="GO:0006508">
    <property type="term" value="P:proteolysis"/>
    <property type="evidence" value="ECO:0007669"/>
    <property type="project" value="UniProtKB-KW"/>
</dbReference>
<dbReference type="NCBIfam" id="TIGR04178">
    <property type="entry name" value="exo_archaeo"/>
    <property type="match status" value="1"/>
</dbReference>
<keyword evidence="3" id="KW-0645">Protease</keyword>
<evidence type="ECO:0000256" key="7">
    <source>
        <dbReference type="ARBA" id="ARBA00023136"/>
    </source>
</evidence>
<dbReference type="PATRIC" id="fig|148604.4.peg.452"/>
<evidence type="ECO:0000256" key="6">
    <source>
        <dbReference type="ARBA" id="ARBA00022989"/>
    </source>
</evidence>
<protein>
    <recommendedName>
        <fullName evidence="11">Exosortase</fullName>
    </recommendedName>
</protein>
<feature type="transmembrane region" description="Helical" evidence="8">
    <location>
        <begin position="31"/>
        <end position="50"/>
    </location>
</feature>
<comment type="caution">
    <text evidence="9">The sequence shown here is derived from an EMBL/GenBank/DDBJ whole genome shotgun (WGS) entry which is preliminary data.</text>
</comment>
<dbReference type="InterPro" id="IPR017541">
    <property type="entry name" value="Exosort-XrtG"/>
</dbReference>
<organism evidence="9 10">
    <name type="scientific">Limosilactobacillus ingluviei</name>
    <dbReference type="NCBI Taxonomy" id="148604"/>
    <lineage>
        <taxon>Bacteria</taxon>
        <taxon>Bacillati</taxon>
        <taxon>Bacillota</taxon>
        <taxon>Bacilli</taxon>
        <taxon>Lactobacillales</taxon>
        <taxon>Lactobacillaceae</taxon>
        <taxon>Limosilactobacillus</taxon>
    </lineage>
</organism>
<reference evidence="9 10" key="1">
    <citation type="journal article" date="2015" name="Genome Announc.">
        <title>Expanding the biotechnology potential of lactobacilli through comparative genomics of 213 strains and associated genera.</title>
        <authorList>
            <person name="Sun Z."/>
            <person name="Harris H.M."/>
            <person name="McCann A."/>
            <person name="Guo C."/>
            <person name="Argimon S."/>
            <person name="Zhang W."/>
            <person name="Yang X."/>
            <person name="Jeffery I.B."/>
            <person name="Cooney J.C."/>
            <person name="Kagawa T.F."/>
            <person name="Liu W."/>
            <person name="Song Y."/>
            <person name="Salvetti E."/>
            <person name="Wrobel A."/>
            <person name="Rasinkangas P."/>
            <person name="Parkhill J."/>
            <person name="Rea M.C."/>
            <person name="O'Sullivan O."/>
            <person name="Ritari J."/>
            <person name="Douillard F.P."/>
            <person name="Paul Ross R."/>
            <person name="Yang R."/>
            <person name="Briner A.E."/>
            <person name="Felis G.E."/>
            <person name="de Vos W.M."/>
            <person name="Barrangou R."/>
            <person name="Klaenhammer T.R."/>
            <person name="Caufield P.W."/>
            <person name="Cui Y."/>
            <person name="Zhang H."/>
            <person name="O'Toole P.W."/>
        </authorList>
    </citation>
    <scope>NUCLEOTIDE SEQUENCE [LARGE SCALE GENOMIC DNA]</scope>
    <source>
        <strain evidence="9 10">DSM 14792</strain>
    </source>
</reference>
<evidence type="ECO:0000256" key="4">
    <source>
        <dbReference type="ARBA" id="ARBA00022692"/>
    </source>
</evidence>
<evidence type="ECO:0000256" key="1">
    <source>
        <dbReference type="ARBA" id="ARBA00004651"/>
    </source>
</evidence>
<dbReference type="EMBL" id="JQBA01000015">
    <property type="protein sequence ID" value="KRN44408.1"/>
    <property type="molecule type" value="Genomic_DNA"/>
</dbReference>
<dbReference type="Proteomes" id="UP000051639">
    <property type="component" value="Unassembled WGS sequence"/>
</dbReference>
<dbReference type="OrthoDB" id="1915311at2"/>
<proteinExistence type="predicted"/>
<dbReference type="AlphaFoldDB" id="A0A0R2GV41"/>
<keyword evidence="10" id="KW-1185">Reference proteome</keyword>
<dbReference type="STRING" id="1203076.GCA_000312405_01369"/>
<dbReference type="NCBIfam" id="TIGR03110">
    <property type="entry name" value="exosort_Gpos"/>
    <property type="match status" value="1"/>
</dbReference>
<dbReference type="eggNOG" id="ENOG502ZNKB">
    <property type="taxonomic scope" value="Bacteria"/>
</dbReference>
<name>A0A0R2GV41_9LACO</name>
<keyword evidence="6 8" id="KW-1133">Transmembrane helix</keyword>
<feature type="transmembrane region" description="Helical" evidence="8">
    <location>
        <begin position="155"/>
        <end position="179"/>
    </location>
</feature>
<dbReference type="InterPro" id="IPR026392">
    <property type="entry name" value="Exo/Archaeosortase_dom"/>
</dbReference>
<keyword evidence="4 8" id="KW-0812">Transmembrane</keyword>
<feature type="transmembrane region" description="Helical" evidence="8">
    <location>
        <begin position="101"/>
        <end position="119"/>
    </location>
</feature>
<evidence type="ECO:0000256" key="2">
    <source>
        <dbReference type="ARBA" id="ARBA00022475"/>
    </source>
</evidence>
<comment type="subcellular location">
    <subcellularLocation>
        <location evidence="1">Cell membrane</location>
        <topology evidence="1">Multi-pass membrane protein</topology>
    </subcellularLocation>
</comment>
<evidence type="ECO:0000256" key="8">
    <source>
        <dbReference type="SAM" id="Phobius"/>
    </source>
</evidence>
<sequence length="199" mass="21832">MMKLWLIGLGLLIWLAAFVSSKWLSQRAIRFWLGSLGLMIFLTGALTGPLAQAWAQVLARVVGGVGTLSGCYTSAAGAPLLNIPGPTGLSILAVDYECTGLMESIVYLGLLWFFPLYTWRQRVKWTVIGLGWLALANVLRLTVVALLLATQGSAAFWWAHALVGRGLFYGLIIPLYYYVFTKAQLTRPGTVRFNYGGKQ</sequence>
<accession>A0A0R2GV41</accession>
<keyword evidence="5" id="KW-0378">Hydrolase</keyword>
<evidence type="ECO:0008006" key="11">
    <source>
        <dbReference type="Google" id="ProtNLM"/>
    </source>
</evidence>
<keyword evidence="7 8" id="KW-0472">Membrane</keyword>
<gene>
    <name evidence="9" type="ORF">IV41_GL000450</name>
</gene>
<dbReference type="GO" id="GO:0005886">
    <property type="term" value="C:plasma membrane"/>
    <property type="evidence" value="ECO:0007669"/>
    <property type="project" value="UniProtKB-SubCell"/>
</dbReference>
<evidence type="ECO:0000313" key="10">
    <source>
        <dbReference type="Proteomes" id="UP000051639"/>
    </source>
</evidence>
<evidence type="ECO:0000313" key="9">
    <source>
        <dbReference type="EMBL" id="KRN44408.1"/>
    </source>
</evidence>
<dbReference type="GO" id="GO:0008233">
    <property type="term" value="F:peptidase activity"/>
    <property type="evidence" value="ECO:0007669"/>
    <property type="project" value="UniProtKB-KW"/>
</dbReference>